<evidence type="ECO:0000313" key="4">
    <source>
        <dbReference type="Proteomes" id="UP000494256"/>
    </source>
</evidence>
<name>A0A8S0ZS76_ARCPL</name>
<comment type="caution">
    <text evidence="2">The sequence shown here is derived from an EMBL/GenBank/DDBJ whole genome shotgun (WGS) entry which is preliminary data.</text>
</comment>
<dbReference type="OrthoDB" id="7401377at2759"/>
<sequence length="81" mass="8762">MDLQFGKETPYTTGKQVVPTGASLDDVDKAAEDEGVEKVFRDIFKLISKTAKSGDLTPISKNDGSWDPKLTPVLVLVTPNP</sequence>
<proteinExistence type="predicted"/>
<dbReference type="EMBL" id="CADEBC010000473">
    <property type="protein sequence ID" value="CAB3231809.1"/>
    <property type="molecule type" value="Genomic_DNA"/>
</dbReference>
<reference evidence="3 4" key="1">
    <citation type="submission" date="2020-04" db="EMBL/GenBank/DDBJ databases">
        <authorList>
            <person name="Wallbank WR R."/>
            <person name="Pardo Diaz C."/>
            <person name="Kozak K."/>
            <person name="Martin S."/>
            <person name="Jiggins C."/>
            <person name="Moest M."/>
            <person name="Warren A I."/>
            <person name="Byers J.R.P. K."/>
            <person name="Montejo-Kovacevich G."/>
            <person name="Yen C E."/>
        </authorList>
    </citation>
    <scope>NUCLEOTIDE SEQUENCE [LARGE SCALE GENOMIC DNA]</scope>
</reference>
<gene>
    <name evidence="1" type="ORF">APLA_LOCUS4641</name>
    <name evidence="2" type="ORF">APLA_LOCUS6728</name>
</gene>
<protein>
    <submittedName>
        <fullName evidence="2">Uncharacterized protein</fullName>
    </submittedName>
</protein>
<dbReference type="EMBL" id="CADEBD010000297">
    <property type="protein sequence ID" value="CAB3234836.1"/>
    <property type="molecule type" value="Genomic_DNA"/>
</dbReference>
<dbReference type="AlphaFoldDB" id="A0A8S0ZS76"/>
<keyword evidence="3" id="KW-1185">Reference proteome</keyword>
<accession>A0A8S0ZS76</accession>
<dbReference type="Proteomes" id="UP000494256">
    <property type="component" value="Unassembled WGS sequence"/>
</dbReference>
<dbReference type="Proteomes" id="UP000494106">
    <property type="component" value="Unassembled WGS sequence"/>
</dbReference>
<organism evidence="2 4">
    <name type="scientific">Arctia plantaginis</name>
    <name type="common">Wood tiger moth</name>
    <name type="synonym">Phalaena plantaginis</name>
    <dbReference type="NCBI Taxonomy" id="874455"/>
    <lineage>
        <taxon>Eukaryota</taxon>
        <taxon>Metazoa</taxon>
        <taxon>Ecdysozoa</taxon>
        <taxon>Arthropoda</taxon>
        <taxon>Hexapoda</taxon>
        <taxon>Insecta</taxon>
        <taxon>Pterygota</taxon>
        <taxon>Neoptera</taxon>
        <taxon>Endopterygota</taxon>
        <taxon>Lepidoptera</taxon>
        <taxon>Glossata</taxon>
        <taxon>Ditrysia</taxon>
        <taxon>Noctuoidea</taxon>
        <taxon>Erebidae</taxon>
        <taxon>Arctiinae</taxon>
        <taxon>Arctia</taxon>
    </lineage>
</organism>
<evidence type="ECO:0000313" key="1">
    <source>
        <dbReference type="EMBL" id="CAB3231809.1"/>
    </source>
</evidence>
<evidence type="ECO:0000313" key="3">
    <source>
        <dbReference type="Proteomes" id="UP000494106"/>
    </source>
</evidence>
<evidence type="ECO:0000313" key="2">
    <source>
        <dbReference type="EMBL" id="CAB3234836.1"/>
    </source>
</evidence>